<evidence type="ECO:0000256" key="6">
    <source>
        <dbReference type="ARBA" id="ARBA00022679"/>
    </source>
</evidence>
<evidence type="ECO:0000313" key="16">
    <source>
        <dbReference type="Proteomes" id="UP000325155"/>
    </source>
</evidence>
<protein>
    <recommendedName>
        <fullName evidence="4 11">3-oxoacyl-[acyl-carrier-protein] synthase 2</fullName>
        <ecNumber evidence="3 11">2.3.1.179</ecNumber>
    </recommendedName>
</protein>
<comment type="function">
    <text evidence="11">Involved in the type II fatty acid elongation cycle. Catalyzes the elongation of a wide range of acyl-ACP by the addition of two carbons from malonyl-ACP to an acyl acceptor. Can efficiently catalyze the conversion of palmitoleoyl-ACP (cis-hexadec-9-enoyl-ACP) to cis-vaccenoyl-ACP (cis-octadec-11-enoyl-ACP), an essential step in the thermal regulation of fatty acid composition.</text>
</comment>
<dbReference type="NCBIfam" id="TIGR03150">
    <property type="entry name" value="fabF"/>
    <property type="match status" value="1"/>
</dbReference>
<dbReference type="FunFam" id="3.40.47.10:FF:000018">
    <property type="entry name" value="3-oxoacyl-[acyl-carrier-protein] synthase 2"/>
    <property type="match status" value="1"/>
</dbReference>
<dbReference type="InterPro" id="IPR020841">
    <property type="entry name" value="PKS_Beta-ketoAc_synthase_dom"/>
</dbReference>
<dbReference type="PROSITE" id="PS52004">
    <property type="entry name" value="KS3_2"/>
    <property type="match status" value="1"/>
</dbReference>
<evidence type="ECO:0000256" key="1">
    <source>
        <dbReference type="ARBA" id="ARBA00005194"/>
    </source>
</evidence>
<evidence type="ECO:0000256" key="9">
    <source>
        <dbReference type="ARBA" id="ARBA00023160"/>
    </source>
</evidence>
<keyword evidence="16" id="KW-1185">Reference proteome</keyword>
<feature type="active site" description="For beta-ketoacyl synthase activity" evidence="12">
    <location>
        <position position="170"/>
    </location>
</feature>
<evidence type="ECO:0000256" key="3">
    <source>
        <dbReference type="ARBA" id="ARBA00012356"/>
    </source>
</evidence>
<evidence type="ECO:0000256" key="7">
    <source>
        <dbReference type="ARBA" id="ARBA00022832"/>
    </source>
</evidence>
<dbReference type="Pfam" id="PF02801">
    <property type="entry name" value="Ketoacyl-synt_C"/>
    <property type="match status" value="1"/>
</dbReference>
<dbReference type="KEGG" id="cip:FZC35_02260"/>
<accession>A0A5C0UEW5</accession>
<comment type="catalytic activity">
    <reaction evidence="11">
        <text>(9Z)-hexadecenoyl-[ACP] + malonyl-[ACP] + H(+) = 3-oxo-(11Z)-octadecenoyl-[ACP] + holo-[ACP] + CO2</text>
        <dbReference type="Rhea" id="RHEA:55040"/>
        <dbReference type="Rhea" id="RHEA-COMP:9623"/>
        <dbReference type="Rhea" id="RHEA-COMP:9685"/>
        <dbReference type="Rhea" id="RHEA-COMP:10800"/>
        <dbReference type="Rhea" id="RHEA-COMP:14074"/>
        <dbReference type="ChEBI" id="CHEBI:15378"/>
        <dbReference type="ChEBI" id="CHEBI:16526"/>
        <dbReference type="ChEBI" id="CHEBI:64479"/>
        <dbReference type="ChEBI" id="CHEBI:78449"/>
        <dbReference type="ChEBI" id="CHEBI:83989"/>
        <dbReference type="ChEBI" id="CHEBI:138538"/>
        <dbReference type="EC" id="2.3.1.179"/>
    </reaction>
</comment>
<comment type="pathway">
    <text evidence="1 11">Lipid metabolism; fatty acid biosynthesis.</text>
</comment>
<keyword evidence="5 11" id="KW-0444">Lipid biosynthesis</keyword>
<evidence type="ECO:0000256" key="8">
    <source>
        <dbReference type="ARBA" id="ARBA00023098"/>
    </source>
</evidence>
<dbReference type="PROSITE" id="PS00606">
    <property type="entry name" value="KS3_1"/>
    <property type="match status" value="1"/>
</dbReference>
<gene>
    <name evidence="15" type="primary">fabF</name>
    <name evidence="15" type="ORF">FZC35_02260</name>
</gene>
<dbReference type="InterPro" id="IPR018201">
    <property type="entry name" value="Ketoacyl_synth_AS"/>
</dbReference>
<evidence type="ECO:0000313" key="15">
    <source>
        <dbReference type="EMBL" id="QEK38183.1"/>
    </source>
</evidence>
<evidence type="ECO:0000256" key="2">
    <source>
        <dbReference type="ARBA" id="ARBA00008467"/>
    </source>
</evidence>
<reference evidence="15 16" key="1">
    <citation type="submission" date="2019-08" db="EMBL/GenBank/DDBJ databases">
        <title>Highly reduced genomes of protist endosymbionts show evolutionary convergence.</title>
        <authorList>
            <person name="George E."/>
            <person name="Husnik F."/>
            <person name="Tashyreva D."/>
            <person name="Prokopchuk G."/>
            <person name="Horak A."/>
            <person name="Kwong W.K."/>
            <person name="Lukes J."/>
            <person name="Keeling P.J."/>
        </authorList>
    </citation>
    <scope>NUCLEOTIDE SEQUENCE [LARGE SCALE GENOMIC DNA]</scope>
    <source>
        <strain evidence="15">1605</strain>
    </source>
</reference>
<evidence type="ECO:0000256" key="4">
    <source>
        <dbReference type="ARBA" id="ARBA00014657"/>
    </source>
</evidence>
<dbReference type="CDD" id="cd00834">
    <property type="entry name" value="KAS_I_II"/>
    <property type="match status" value="1"/>
</dbReference>
<proteinExistence type="inferred from homology"/>
<feature type="domain" description="Ketosynthase family 3 (KS3)" evidence="14">
    <location>
        <begin position="1"/>
        <end position="418"/>
    </location>
</feature>
<dbReference type="InterPro" id="IPR016039">
    <property type="entry name" value="Thiolase-like"/>
</dbReference>
<dbReference type="EMBL" id="CP043315">
    <property type="protein sequence ID" value="QEK38183.1"/>
    <property type="molecule type" value="Genomic_DNA"/>
</dbReference>
<dbReference type="InterPro" id="IPR000794">
    <property type="entry name" value="Beta-ketoacyl_synthase"/>
</dbReference>
<dbReference type="InterPro" id="IPR014031">
    <property type="entry name" value="Ketoacyl_synth_C"/>
</dbReference>
<keyword evidence="6 11" id="KW-0808">Transferase</keyword>
<dbReference type="EC" id="2.3.1.179" evidence="3 11"/>
<comment type="catalytic activity">
    <reaction evidence="11">
        <text>a fatty acyl-[ACP] + malonyl-[ACP] + H(+) = a 3-oxoacyl-[ACP] + holo-[ACP] + CO2</text>
        <dbReference type="Rhea" id="RHEA:22836"/>
        <dbReference type="Rhea" id="RHEA-COMP:9623"/>
        <dbReference type="Rhea" id="RHEA-COMP:9685"/>
        <dbReference type="Rhea" id="RHEA-COMP:9916"/>
        <dbReference type="Rhea" id="RHEA-COMP:14125"/>
        <dbReference type="ChEBI" id="CHEBI:15378"/>
        <dbReference type="ChEBI" id="CHEBI:16526"/>
        <dbReference type="ChEBI" id="CHEBI:64479"/>
        <dbReference type="ChEBI" id="CHEBI:78449"/>
        <dbReference type="ChEBI" id="CHEBI:78776"/>
        <dbReference type="ChEBI" id="CHEBI:138651"/>
    </reaction>
</comment>
<comment type="similarity">
    <text evidence="2 11 13">Belongs to the thiolase-like superfamily. Beta-ketoacyl-ACP synthases family.</text>
</comment>
<keyword evidence="7" id="KW-0276">Fatty acid metabolism</keyword>
<dbReference type="Pfam" id="PF00109">
    <property type="entry name" value="ketoacyl-synt"/>
    <property type="match status" value="1"/>
</dbReference>
<dbReference type="SMART" id="SM00825">
    <property type="entry name" value="PKS_KS"/>
    <property type="match status" value="1"/>
</dbReference>
<dbReference type="InterPro" id="IPR014030">
    <property type="entry name" value="Ketoacyl_synth_N"/>
</dbReference>
<keyword evidence="10 11" id="KW-0012">Acyltransferase</keyword>
<evidence type="ECO:0000256" key="13">
    <source>
        <dbReference type="RuleBase" id="RU003694"/>
    </source>
</evidence>
<evidence type="ECO:0000256" key="5">
    <source>
        <dbReference type="ARBA" id="ARBA00022516"/>
    </source>
</evidence>
<dbReference type="PIRSF" id="PIRSF000447">
    <property type="entry name" value="KAS_II"/>
    <property type="match status" value="1"/>
</dbReference>
<evidence type="ECO:0000256" key="12">
    <source>
        <dbReference type="PIRSR" id="PIRSR000447-1"/>
    </source>
</evidence>
<dbReference type="SUPFAM" id="SSF53901">
    <property type="entry name" value="Thiolase-like"/>
    <property type="match status" value="2"/>
</dbReference>
<evidence type="ECO:0000256" key="11">
    <source>
        <dbReference type="PIRNR" id="PIRNR000447"/>
    </source>
</evidence>
<dbReference type="UniPathway" id="UPA00094"/>
<keyword evidence="9 11" id="KW-0275">Fatty acid biosynthesis</keyword>
<sequence length="425" mass="44560">MKRVVVTGLGIVSPLGNGIKRNWDSIKSHKSGLAKLGEGYDKIPSKVAGLVPVGSNEGEFNINDFMSSSEQRRNGLFISYAVSAATEAVKMANLDSIEDRERIGTCIASGIGGLPEICSTSNVFEKQKEEYGSKRISPFFIPSVLTNLAPGYVAIKFGCKGPNYGASSACASAANSIADSAMLIKEGHADIMIAGGAEAAICPLGVGGFAALRALSTSFNDRPEVASRPFDAGHDGFVIGEGAGVLVLESLDSALARNATIYGELLSYGMTCDASHITTPDGKQSERAMSFAIKMAGLNPEDIGYVNAHATSTPVGDKCEIGSIKSVFGDHVYSDKFALSSTKSYTGHLLGAAGGIESIYTILSLMNQHIPATLNVENPIEEISGINFVPKCQDHSFKYAISNSFGFGGTNTSLLFGAYSADKKS</sequence>
<dbReference type="Proteomes" id="UP000325155">
    <property type="component" value="Chromosome"/>
</dbReference>
<keyword evidence="8" id="KW-0443">Lipid metabolism</keyword>
<dbReference type="GO" id="GO:0004315">
    <property type="term" value="F:3-oxoacyl-[acyl-carrier-protein] synthase activity"/>
    <property type="evidence" value="ECO:0007669"/>
    <property type="project" value="UniProtKB-UniRule"/>
</dbReference>
<evidence type="ECO:0000259" key="14">
    <source>
        <dbReference type="PROSITE" id="PS52004"/>
    </source>
</evidence>
<dbReference type="RefSeq" id="WP_148981030.1">
    <property type="nucleotide sequence ID" value="NZ_CP043315.1"/>
</dbReference>
<dbReference type="AlphaFoldDB" id="A0A5C0UEW5"/>
<dbReference type="PANTHER" id="PTHR11712">
    <property type="entry name" value="POLYKETIDE SYNTHASE-RELATED"/>
    <property type="match status" value="1"/>
</dbReference>
<dbReference type="PANTHER" id="PTHR11712:SF321">
    <property type="entry name" value="3-OXOACYL-[ACYL-CARRIER-PROTEIN] SYNTHASE 2"/>
    <property type="match status" value="1"/>
</dbReference>
<dbReference type="InterPro" id="IPR017568">
    <property type="entry name" value="3-oxoacyl-ACP_synth-2"/>
</dbReference>
<evidence type="ECO:0000256" key="10">
    <source>
        <dbReference type="ARBA" id="ARBA00023315"/>
    </source>
</evidence>
<dbReference type="OrthoDB" id="9808669at2"/>
<dbReference type="GO" id="GO:0006633">
    <property type="term" value="P:fatty acid biosynthetic process"/>
    <property type="evidence" value="ECO:0007669"/>
    <property type="project" value="UniProtKB-UniRule"/>
</dbReference>
<dbReference type="GO" id="GO:0005829">
    <property type="term" value="C:cytosol"/>
    <property type="evidence" value="ECO:0007669"/>
    <property type="project" value="TreeGrafter"/>
</dbReference>
<dbReference type="Gene3D" id="3.40.47.10">
    <property type="match status" value="1"/>
</dbReference>
<organism evidence="15 16">
    <name type="scientific">Candidatus Cytomitobacter indipagum</name>
    <dbReference type="NCBI Taxonomy" id="2601575"/>
    <lineage>
        <taxon>Bacteria</taxon>
        <taxon>Pseudomonadati</taxon>
        <taxon>Pseudomonadota</taxon>
        <taxon>Alphaproteobacteria</taxon>
        <taxon>Holosporales</taxon>
        <taxon>Holosporaceae</taxon>
        <taxon>Candidatus Cytomitobacter</taxon>
    </lineage>
</organism>
<dbReference type="NCBIfam" id="NF005589">
    <property type="entry name" value="PRK07314.1"/>
    <property type="match status" value="1"/>
</dbReference>
<name>A0A5C0UEW5_9PROT</name>